<evidence type="ECO:0000256" key="1">
    <source>
        <dbReference type="SAM" id="Phobius"/>
    </source>
</evidence>
<comment type="caution">
    <text evidence="2">The sequence shown here is derived from an EMBL/GenBank/DDBJ whole genome shotgun (WGS) entry which is preliminary data.</text>
</comment>
<accession>A0A397W9C2</accession>
<feature type="non-terminal residue" evidence="2">
    <location>
        <position position="1"/>
    </location>
</feature>
<keyword evidence="1" id="KW-0472">Membrane</keyword>
<gene>
    <name evidence="2" type="ORF">C2G38_2052816</name>
</gene>
<evidence type="ECO:0000313" key="3">
    <source>
        <dbReference type="Proteomes" id="UP000266673"/>
    </source>
</evidence>
<dbReference type="EMBL" id="QKWP01000005">
    <property type="protein sequence ID" value="RIB30801.1"/>
    <property type="molecule type" value="Genomic_DNA"/>
</dbReference>
<evidence type="ECO:0000313" key="2">
    <source>
        <dbReference type="EMBL" id="RIB30801.1"/>
    </source>
</evidence>
<sequence>IMPLFVGKAISNLHLVLLLGHCYVWVKKLEQVFVGFVEVLLKGIFGLGITGTYDFIRLLFLFFGF</sequence>
<dbReference type="AlphaFoldDB" id="A0A397W9C2"/>
<keyword evidence="1" id="KW-1133">Transmembrane helix</keyword>
<organism evidence="2 3">
    <name type="scientific">Gigaspora rosea</name>
    <dbReference type="NCBI Taxonomy" id="44941"/>
    <lineage>
        <taxon>Eukaryota</taxon>
        <taxon>Fungi</taxon>
        <taxon>Fungi incertae sedis</taxon>
        <taxon>Mucoromycota</taxon>
        <taxon>Glomeromycotina</taxon>
        <taxon>Glomeromycetes</taxon>
        <taxon>Diversisporales</taxon>
        <taxon>Gigasporaceae</taxon>
        <taxon>Gigaspora</taxon>
    </lineage>
</organism>
<proteinExistence type="predicted"/>
<dbReference type="Proteomes" id="UP000266673">
    <property type="component" value="Unassembled WGS sequence"/>
</dbReference>
<protein>
    <submittedName>
        <fullName evidence="2">Uncharacterized protein</fullName>
    </submittedName>
</protein>
<keyword evidence="1" id="KW-0812">Transmembrane</keyword>
<feature type="transmembrane region" description="Helical" evidence="1">
    <location>
        <begin position="33"/>
        <end position="56"/>
    </location>
</feature>
<reference evidence="2 3" key="1">
    <citation type="submission" date="2018-06" db="EMBL/GenBank/DDBJ databases">
        <title>Comparative genomics reveals the genomic features of Rhizophagus irregularis, R. cerebriforme, R. diaphanum and Gigaspora rosea, and their symbiotic lifestyle signature.</title>
        <authorList>
            <person name="Morin E."/>
            <person name="San Clemente H."/>
            <person name="Chen E.C.H."/>
            <person name="De La Providencia I."/>
            <person name="Hainaut M."/>
            <person name="Kuo A."/>
            <person name="Kohler A."/>
            <person name="Murat C."/>
            <person name="Tang N."/>
            <person name="Roy S."/>
            <person name="Loubradou J."/>
            <person name="Henrissat B."/>
            <person name="Grigoriev I.V."/>
            <person name="Corradi N."/>
            <person name="Roux C."/>
            <person name="Martin F.M."/>
        </authorList>
    </citation>
    <scope>NUCLEOTIDE SEQUENCE [LARGE SCALE GENOMIC DNA]</scope>
    <source>
        <strain evidence="2 3">DAOM 194757</strain>
    </source>
</reference>
<name>A0A397W9C2_9GLOM</name>
<feature type="transmembrane region" description="Helical" evidence="1">
    <location>
        <begin position="6"/>
        <end position="26"/>
    </location>
</feature>
<keyword evidence="3" id="KW-1185">Reference proteome</keyword>